<dbReference type="AlphaFoldDB" id="A0A553I8M9"/>
<name>A0A553I8M9_9PEZI</name>
<evidence type="ECO:0000313" key="3">
    <source>
        <dbReference type="Proteomes" id="UP000319160"/>
    </source>
</evidence>
<dbReference type="EMBL" id="VFLP01000010">
    <property type="protein sequence ID" value="TRX96557.1"/>
    <property type="molecule type" value="Genomic_DNA"/>
</dbReference>
<protein>
    <submittedName>
        <fullName evidence="2">Uncharacterized protein</fullName>
    </submittedName>
</protein>
<keyword evidence="3" id="KW-1185">Reference proteome</keyword>
<dbReference type="Proteomes" id="UP000319160">
    <property type="component" value="Unassembled WGS sequence"/>
</dbReference>
<feature type="region of interest" description="Disordered" evidence="1">
    <location>
        <begin position="116"/>
        <end position="155"/>
    </location>
</feature>
<comment type="caution">
    <text evidence="2">The sequence shown here is derived from an EMBL/GenBank/DDBJ whole genome shotgun (WGS) entry which is preliminary data.</text>
</comment>
<evidence type="ECO:0000256" key="1">
    <source>
        <dbReference type="SAM" id="MobiDB-lite"/>
    </source>
</evidence>
<proteinExistence type="predicted"/>
<accession>A0A553I8M9</accession>
<gene>
    <name evidence="2" type="ORF">FHL15_002459</name>
</gene>
<organism evidence="2 3">
    <name type="scientific">Xylaria flabelliformis</name>
    <dbReference type="NCBI Taxonomy" id="2512241"/>
    <lineage>
        <taxon>Eukaryota</taxon>
        <taxon>Fungi</taxon>
        <taxon>Dikarya</taxon>
        <taxon>Ascomycota</taxon>
        <taxon>Pezizomycotina</taxon>
        <taxon>Sordariomycetes</taxon>
        <taxon>Xylariomycetidae</taxon>
        <taxon>Xylariales</taxon>
        <taxon>Xylariaceae</taxon>
        <taxon>Xylaria</taxon>
    </lineage>
</organism>
<feature type="compositionally biased region" description="Basic and acidic residues" evidence="1">
    <location>
        <begin position="125"/>
        <end position="134"/>
    </location>
</feature>
<reference evidence="3" key="1">
    <citation type="submission" date="2019-06" db="EMBL/GenBank/DDBJ databases">
        <title>Draft genome sequence of the griseofulvin-producing fungus Xylaria cubensis strain G536.</title>
        <authorList>
            <person name="Mead M.E."/>
            <person name="Raja H.A."/>
            <person name="Steenwyk J.L."/>
            <person name="Knowles S.L."/>
            <person name="Oberlies N.H."/>
            <person name="Rokas A."/>
        </authorList>
    </citation>
    <scope>NUCLEOTIDE SEQUENCE [LARGE SCALE GENOMIC DNA]</scope>
    <source>
        <strain evidence="3">G536</strain>
    </source>
</reference>
<sequence>MSENRGGWMLGFLIGNGLSPPEPQLAPPNWAVFCHKLEVFRINVRATLNYLCDIAAWPVLSTYVEGLRIASKTVPGYFSTHSYVRHGFDAGIQVQATIQAGHRSSVVIAMRGGQCGYPDDSGGSGEDRQTDRQTDGQTASQPPGQPRLYAAVRNP</sequence>
<evidence type="ECO:0000313" key="2">
    <source>
        <dbReference type="EMBL" id="TRX96557.1"/>
    </source>
</evidence>